<gene>
    <name evidence="5" type="ORF">BACCAP_04073</name>
</gene>
<keyword evidence="2" id="KW-0238">DNA-binding</keyword>
<accession>A6P0R2</accession>
<protein>
    <submittedName>
        <fullName evidence="5">Transcriptional regulator, ArsR family</fullName>
    </submittedName>
</protein>
<feature type="domain" description="HTH arsR-type" evidence="4">
    <location>
        <begin position="1"/>
        <end position="96"/>
    </location>
</feature>
<dbReference type="RefSeq" id="WP_006574555.1">
    <property type="nucleotide sequence ID" value="NZ_AAXG02000042.1"/>
</dbReference>
<dbReference type="Proteomes" id="UP000003639">
    <property type="component" value="Unassembled WGS sequence"/>
</dbReference>
<dbReference type="PANTHER" id="PTHR33154:SF33">
    <property type="entry name" value="TRANSCRIPTIONAL REPRESSOR SDPR"/>
    <property type="match status" value="1"/>
</dbReference>
<dbReference type="Pfam" id="PF12840">
    <property type="entry name" value="HTH_20"/>
    <property type="match status" value="1"/>
</dbReference>
<dbReference type="InterPro" id="IPR036390">
    <property type="entry name" value="WH_DNA-bd_sf"/>
</dbReference>
<keyword evidence="1" id="KW-0805">Transcription regulation</keyword>
<dbReference type="InterPro" id="IPR047796">
    <property type="entry name" value="SdpR-like_repress"/>
</dbReference>
<evidence type="ECO:0000313" key="5">
    <source>
        <dbReference type="EMBL" id="EDM98194.1"/>
    </source>
</evidence>
<dbReference type="PRINTS" id="PR00778">
    <property type="entry name" value="HTHARSR"/>
</dbReference>
<evidence type="ECO:0000313" key="6">
    <source>
        <dbReference type="Proteomes" id="UP000003639"/>
    </source>
</evidence>
<dbReference type="STRING" id="411467.BACCAP_04073"/>
<reference evidence="5 6" key="1">
    <citation type="submission" date="2007-04" db="EMBL/GenBank/DDBJ databases">
        <authorList>
            <person name="Fulton L."/>
            <person name="Clifton S."/>
            <person name="Fulton B."/>
            <person name="Xu J."/>
            <person name="Minx P."/>
            <person name="Pepin K.H."/>
            <person name="Johnson M."/>
            <person name="Thiruvilangam P."/>
            <person name="Bhonagiri V."/>
            <person name="Nash W.E."/>
            <person name="Mardis E.R."/>
            <person name="Wilson R.K."/>
        </authorList>
    </citation>
    <scope>NUCLEOTIDE SEQUENCE [LARGE SCALE GENOMIC DNA]</scope>
    <source>
        <strain evidence="5 6">ATCC 29799</strain>
    </source>
</reference>
<dbReference type="SUPFAM" id="SSF46785">
    <property type="entry name" value="Winged helix' DNA-binding domain"/>
    <property type="match status" value="1"/>
</dbReference>
<evidence type="ECO:0000256" key="2">
    <source>
        <dbReference type="ARBA" id="ARBA00023125"/>
    </source>
</evidence>
<dbReference type="NCBIfam" id="NF033789">
    <property type="entry name" value="repress_SdpR"/>
    <property type="match status" value="1"/>
</dbReference>
<dbReference type="InterPro" id="IPR001845">
    <property type="entry name" value="HTH_ArsR_DNA-bd_dom"/>
</dbReference>
<name>A6P0R2_9FIRM</name>
<dbReference type="OrthoDB" id="9799175at2"/>
<dbReference type="GO" id="GO:0003677">
    <property type="term" value="F:DNA binding"/>
    <property type="evidence" value="ECO:0007669"/>
    <property type="project" value="UniProtKB-KW"/>
</dbReference>
<dbReference type="eggNOG" id="COG0640">
    <property type="taxonomic scope" value="Bacteria"/>
</dbReference>
<dbReference type="PROSITE" id="PS50987">
    <property type="entry name" value="HTH_ARSR_2"/>
    <property type="match status" value="1"/>
</dbReference>
<evidence type="ECO:0000259" key="4">
    <source>
        <dbReference type="PROSITE" id="PS50987"/>
    </source>
</evidence>
<evidence type="ECO:0000256" key="1">
    <source>
        <dbReference type="ARBA" id="ARBA00023015"/>
    </source>
</evidence>
<keyword evidence="3" id="KW-0804">Transcription</keyword>
<keyword evidence="6" id="KW-1185">Reference proteome</keyword>
<comment type="caution">
    <text evidence="5">The sequence shown here is derived from an EMBL/GenBank/DDBJ whole genome shotgun (WGS) entry which is preliminary data.</text>
</comment>
<proteinExistence type="predicted"/>
<dbReference type="NCBIfam" id="NF033788">
    <property type="entry name" value="HTH_metalloreg"/>
    <property type="match status" value="1"/>
</dbReference>
<dbReference type="InterPro" id="IPR051081">
    <property type="entry name" value="HTH_MetalResp_TranReg"/>
</dbReference>
<dbReference type="EMBL" id="AAXG02000042">
    <property type="protein sequence ID" value="EDM98194.1"/>
    <property type="molecule type" value="Genomic_DNA"/>
</dbReference>
<organism evidence="5 6">
    <name type="scientific">Pseudoflavonifractor capillosus ATCC 29799</name>
    <dbReference type="NCBI Taxonomy" id="411467"/>
    <lineage>
        <taxon>Bacteria</taxon>
        <taxon>Bacillati</taxon>
        <taxon>Bacillota</taxon>
        <taxon>Clostridia</taxon>
        <taxon>Eubacteriales</taxon>
        <taxon>Oscillospiraceae</taxon>
        <taxon>Pseudoflavonifractor</taxon>
    </lineage>
</organism>
<dbReference type="InterPro" id="IPR011991">
    <property type="entry name" value="ArsR-like_HTH"/>
</dbReference>
<evidence type="ECO:0000256" key="3">
    <source>
        <dbReference type="ARBA" id="ARBA00023163"/>
    </source>
</evidence>
<dbReference type="InterPro" id="IPR036388">
    <property type="entry name" value="WH-like_DNA-bd_sf"/>
</dbReference>
<dbReference type="AlphaFoldDB" id="A6P0R2"/>
<reference evidence="5 6" key="2">
    <citation type="submission" date="2007-06" db="EMBL/GenBank/DDBJ databases">
        <title>Draft genome sequence of Pseudoflavonifractor capillosus ATCC 29799.</title>
        <authorList>
            <person name="Sudarsanam P."/>
            <person name="Ley R."/>
            <person name="Guruge J."/>
            <person name="Turnbaugh P.J."/>
            <person name="Mahowald M."/>
            <person name="Liep D."/>
            <person name="Gordon J."/>
        </authorList>
    </citation>
    <scope>NUCLEOTIDE SEQUENCE [LARGE SCALE GENOMIC DNA]</scope>
    <source>
        <strain evidence="5 6">ATCC 29799</strain>
    </source>
</reference>
<dbReference type="Gene3D" id="1.10.10.10">
    <property type="entry name" value="Winged helix-like DNA-binding domain superfamily/Winged helix DNA-binding domain"/>
    <property type="match status" value="1"/>
</dbReference>
<sequence>MEGPGIFKALSDPVRREILLLLRGGELPAGEIAVRLSMTAAAASYHLSCMKRAGLIRERREKNYIYYEMNATVLEEAVLWLSQLCAGAGEERHEARKTVEDAVLYSDGAAAGGDTGGSAGAAGGDSHAL</sequence>
<dbReference type="CDD" id="cd00090">
    <property type="entry name" value="HTH_ARSR"/>
    <property type="match status" value="1"/>
</dbReference>
<dbReference type="SMART" id="SM00418">
    <property type="entry name" value="HTH_ARSR"/>
    <property type="match status" value="1"/>
</dbReference>
<dbReference type="PANTHER" id="PTHR33154">
    <property type="entry name" value="TRANSCRIPTIONAL REGULATOR, ARSR FAMILY"/>
    <property type="match status" value="1"/>
</dbReference>
<dbReference type="GO" id="GO:0003700">
    <property type="term" value="F:DNA-binding transcription factor activity"/>
    <property type="evidence" value="ECO:0007669"/>
    <property type="project" value="InterPro"/>
</dbReference>